<dbReference type="PANTHER" id="PTHR47944">
    <property type="entry name" value="CYTOCHROME P450 98A9"/>
    <property type="match status" value="1"/>
</dbReference>
<keyword evidence="15" id="KW-0472">Membrane</keyword>
<dbReference type="GO" id="GO:0020037">
    <property type="term" value="F:heme binding"/>
    <property type="evidence" value="ECO:0007669"/>
    <property type="project" value="InterPro"/>
</dbReference>
<evidence type="ECO:0000256" key="11">
    <source>
        <dbReference type="ARBA" id="ARBA00058000"/>
    </source>
</evidence>
<evidence type="ECO:0000256" key="15">
    <source>
        <dbReference type="SAM" id="Phobius"/>
    </source>
</evidence>
<protein>
    <recommendedName>
        <fullName evidence="12">flavonoid 3',5'-hydroxylase</fullName>
        <ecNumber evidence="12">1.14.14.81</ecNumber>
    </recommendedName>
</protein>
<evidence type="ECO:0000256" key="2">
    <source>
        <dbReference type="ARBA" id="ARBA00004935"/>
    </source>
</evidence>
<dbReference type="Pfam" id="PF00067">
    <property type="entry name" value="p450"/>
    <property type="match status" value="1"/>
</dbReference>
<accession>A0A8J6CYX9</accession>
<evidence type="ECO:0000256" key="13">
    <source>
        <dbReference type="PIRSR" id="PIRSR602401-1"/>
    </source>
</evidence>
<dbReference type="FunFam" id="1.10.630.10:FF:000111">
    <property type="entry name" value="Flavonoid 3',5'-hydroxylase 2"/>
    <property type="match status" value="1"/>
</dbReference>
<evidence type="ECO:0000256" key="12">
    <source>
        <dbReference type="ARBA" id="ARBA00066564"/>
    </source>
</evidence>
<dbReference type="GO" id="GO:0033772">
    <property type="term" value="F:flavonoid 3',5'-hydroxylase activity"/>
    <property type="evidence" value="ECO:0007669"/>
    <property type="project" value="UniProtKB-EC"/>
</dbReference>
<comment type="catalytic activity">
    <reaction evidence="10">
        <text>a 3',5'-unsubstituted flavanone + 2 reduced [NADPH--hemoprotein reductase] + 2 O2 = a 3',5'-dihydroxyflavanone + 2 oxidized [NADPH--hemoprotein reductase] + 2 H2O + 2 H(+)</text>
        <dbReference type="Rhea" id="RHEA:55448"/>
        <dbReference type="Rhea" id="RHEA-COMP:11964"/>
        <dbReference type="Rhea" id="RHEA-COMP:11965"/>
        <dbReference type="ChEBI" id="CHEBI:15377"/>
        <dbReference type="ChEBI" id="CHEBI:15378"/>
        <dbReference type="ChEBI" id="CHEBI:15379"/>
        <dbReference type="ChEBI" id="CHEBI:48025"/>
        <dbReference type="ChEBI" id="CHEBI:57618"/>
        <dbReference type="ChEBI" id="CHEBI:58210"/>
        <dbReference type="ChEBI" id="CHEBI:138897"/>
        <dbReference type="EC" id="1.14.14.81"/>
    </reaction>
</comment>
<keyword evidence="7 14" id="KW-0560">Oxidoreductase</keyword>
<dbReference type="InterPro" id="IPR001128">
    <property type="entry name" value="Cyt_P450"/>
</dbReference>
<evidence type="ECO:0000256" key="14">
    <source>
        <dbReference type="RuleBase" id="RU000461"/>
    </source>
</evidence>
<proteinExistence type="inferred from homology"/>
<dbReference type="GO" id="GO:0005506">
    <property type="term" value="F:iron ion binding"/>
    <property type="evidence" value="ECO:0007669"/>
    <property type="project" value="InterPro"/>
</dbReference>
<sequence>MSSFDTILLRDLVAAACLFFITRYFIRRLLSNPKRTLPPGPKGWPVVGALPLLGSMPHVELAKLAKKYGPVMYLKMGTCNMVVASTPDAARAFLKTLDLNFSNRPSNAGATHIAYNSQDMVFAEYGPRWKLLRKLSNLHMLGGKALEDWSQVRAVELGHMLRAMCESSRKGEPVVVPEMLTYAMANMIGQVILSRRVFVTKGSESNEFKDMVVELMTSAGLFNIGDFIPSIAWMDLQGIESEMKKLHKRWDVLLTKMMKEHEETAYERKGKPDFLDIIMDNRENSAGERLSLTNVKALLLNLFTAGTDTSSSIIEWALAEILKNPKILNKAHEEMDTVIGRNRRLEESDIPKLPYLQAICKETFRKHPSTPLNLPRVSTQACEINGYYIPKNTRLSVNIWAIGRDPDVWGNPLDFTPERFLSGRFAKIDPRGNDFELIPFGAGRRICAGTRMGIVLVEYILGTLLHSFDWMLPPGTGELNMDESFGLACKRPCLFLPWFVHASHQLLMFPKHIPCLITAHFFSFCCLCYLIFKLLM</sequence>
<dbReference type="SUPFAM" id="SSF48264">
    <property type="entry name" value="Cytochrome P450"/>
    <property type="match status" value="1"/>
</dbReference>
<keyword evidence="9 14" id="KW-0503">Monooxygenase</keyword>
<feature type="transmembrane region" description="Helical" evidence="15">
    <location>
        <begin position="513"/>
        <end position="532"/>
    </location>
</feature>
<evidence type="ECO:0000256" key="1">
    <source>
        <dbReference type="ARBA" id="ARBA00001971"/>
    </source>
</evidence>
<dbReference type="EMBL" id="JAHUZN010000007">
    <property type="protein sequence ID" value="KAG8488721.1"/>
    <property type="molecule type" value="Genomic_DNA"/>
</dbReference>
<dbReference type="InterPro" id="IPR017972">
    <property type="entry name" value="Cyt_P450_CS"/>
</dbReference>
<comment type="function">
    <text evidence="11">Catalyzes the 3'5'-hydroxylation of naringenin and eriodictyol to form 5,7,3,'4',5'-pentahydroxyflavanone and 3',5'-hydroxylation of dihydrokaempferol and dihydroquercetin to form dihydromyricetin.</text>
</comment>
<evidence type="ECO:0000256" key="5">
    <source>
        <dbReference type="ARBA" id="ARBA00022723"/>
    </source>
</evidence>
<dbReference type="PROSITE" id="PS00086">
    <property type="entry name" value="CYTOCHROME_P450"/>
    <property type="match status" value="1"/>
</dbReference>
<evidence type="ECO:0000256" key="9">
    <source>
        <dbReference type="ARBA" id="ARBA00023033"/>
    </source>
</evidence>
<reference evidence="16 17" key="1">
    <citation type="journal article" date="2021" name="bioRxiv">
        <title>The Gossypium anomalum genome as a resource for cotton improvement and evolutionary analysis of hybrid incompatibility.</title>
        <authorList>
            <person name="Grover C.E."/>
            <person name="Yuan D."/>
            <person name="Arick M.A."/>
            <person name="Miller E.R."/>
            <person name="Hu G."/>
            <person name="Peterson D.G."/>
            <person name="Wendel J.F."/>
            <person name="Udall J.A."/>
        </authorList>
    </citation>
    <scope>NUCLEOTIDE SEQUENCE [LARGE SCALE GENOMIC DNA]</scope>
    <source>
        <strain evidence="16">JFW-Udall</strain>
        <tissue evidence="16">Leaf</tissue>
    </source>
</reference>
<keyword evidence="17" id="KW-1185">Reference proteome</keyword>
<evidence type="ECO:0000256" key="3">
    <source>
        <dbReference type="ARBA" id="ARBA00010617"/>
    </source>
</evidence>
<dbReference type="PANTHER" id="PTHR47944:SF18">
    <property type="entry name" value="FLAVONOID 3'-MONOOXYGENASE"/>
    <property type="match status" value="1"/>
</dbReference>
<keyword evidence="6" id="KW-0521">NADP</keyword>
<dbReference type="CDD" id="cd20657">
    <property type="entry name" value="CYP75"/>
    <property type="match status" value="1"/>
</dbReference>
<evidence type="ECO:0000256" key="10">
    <source>
        <dbReference type="ARBA" id="ARBA00050521"/>
    </source>
</evidence>
<evidence type="ECO:0000313" key="17">
    <source>
        <dbReference type="Proteomes" id="UP000701853"/>
    </source>
</evidence>
<dbReference type="PRINTS" id="PR00385">
    <property type="entry name" value="P450"/>
</dbReference>
<keyword evidence="4 13" id="KW-0349">Heme</keyword>
<feature type="binding site" description="axial binding residue" evidence="13">
    <location>
        <position position="447"/>
    </location>
    <ligand>
        <name>heme</name>
        <dbReference type="ChEBI" id="CHEBI:30413"/>
    </ligand>
    <ligandPart>
        <name>Fe</name>
        <dbReference type="ChEBI" id="CHEBI:18248"/>
    </ligandPart>
</feature>
<comment type="similarity">
    <text evidence="3 14">Belongs to the cytochrome P450 family.</text>
</comment>
<dbReference type="InterPro" id="IPR002401">
    <property type="entry name" value="Cyt_P450_E_grp-I"/>
</dbReference>
<evidence type="ECO:0000256" key="8">
    <source>
        <dbReference type="ARBA" id="ARBA00023004"/>
    </source>
</evidence>
<dbReference type="PRINTS" id="PR00463">
    <property type="entry name" value="EP450I"/>
</dbReference>
<comment type="caution">
    <text evidence="16">The sequence shown here is derived from an EMBL/GenBank/DDBJ whole genome shotgun (WGS) entry which is preliminary data.</text>
</comment>
<evidence type="ECO:0000256" key="4">
    <source>
        <dbReference type="ARBA" id="ARBA00022617"/>
    </source>
</evidence>
<keyword evidence="5 13" id="KW-0479">Metal-binding</keyword>
<organism evidence="16 17">
    <name type="scientific">Gossypium anomalum</name>
    <dbReference type="NCBI Taxonomy" id="47600"/>
    <lineage>
        <taxon>Eukaryota</taxon>
        <taxon>Viridiplantae</taxon>
        <taxon>Streptophyta</taxon>
        <taxon>Embryophyta</taxon>
        <taxon>Tracheophyta</taxon>
        <taxon>Spermatophyta</taxon>
        <taxon>Magnoliopsida</taxon>
        <taxon>eudicotyledons</taxon>
        <taxon>Gunneridae</taxon>
        <taxon>Pentapetalae</taxon>
        <taxon>rosids</taxon>
        <taxon>malvids</taxon>
        <taxon>Malvales</taxon>
        <taxon>Malvaceae</taxon>
        <taxon>Malvoideae</taxon>
        <taxon>Gossypium</taxon>
    </lineage>
</organism>
<gene>
    <name evidence="16" type="ORF">CXB51_016667</name>
</gene>
<dbReference type="Gene3D" id="1.10.630.10">
    <property type="entry name" value="Cytochrome P450"/>
    <property type="match status" value="1"/>
</dbReference>
<comment type="cofactor">
    <cofactor evidence="1 13">
        <name>heme</name>
        <dbReference type="ChEBI" id="CHEBI:30413"/>
    </cofactor>
</comment>
<dbReference type="AlphaFoldDB" id="A0A8J6CYX9"/>
<keyword evidence="15" id="KW-0812">Transmembrane</keyword>
<feature type="transmembrane region" description="Helical" evidence="15">
    <location>
        <begin position="6"/>
        <end position="26"/>
    </location>
</feature>
<dbReference type="Proteomes" id="UP000701853">
    <property type="component" value="Chromosome 7"/>
</dbReference>
<dbReference type="EC" id="1.14.14.81" evidence="12"/>
<comment type="pathway">
    <text evidence="2">Pigment biosynthesis; anthocyanin biosynthesis.</text>
</comment>
<keyword evidence="8 13" id="KW-0408">Iron</keyword>
<dbReference type="OrthoDB" id="2789670at2759"/>
<name>A0A8J6CYX9_9ROSI</name>
<evidence type="ECO:0000256" key="6">
    <source>
        <dbReference type="ARBA" id="ARBA00022857"/>
    </source>
</evidence>
<dbReference type="InterPro" id="IPR036396">
    <property type="entry name" value="Cyt_P450_sf"/>
</dbReference>
<evidence type="ECO:0000256" key="7">
    <source>
        <dbReference type="ARBA" id="ARBA00023002"/>
    </source>
</evidence>
<evidence type="ECO:0000313" key="16">
    <source>
        <dbReference type="EMBL" id="KAG8488721.1"/>
    </source>
</evidence>
<keyword evidence="15" id="KW-1133">Transmembrane helix</keyword>